<keyword evidence="1" id="KW-0472">Membrane</keyword>
<proteinExistence type="predicted"/>
<protein>
    <submittedName>
        <fullName evidence="2">Uncharacterized protein</fullName>
    </submittedName>
</protein>
<reference evidence="2 3" key="1">
    <citation type="submission" date="2020-08" db="EMBL/GenBank/DDBJ databases">
        <authorList>
            <person name="Koutsovoulos G."/>
            <person name="Danchin GJ E."/>
        </authorList>
    </citation>
    <scope>NUCLEOTIDE SEQUENCE [LARGE SCALE GENOMIC DNA]</scope>
</reference>
<dbReference type="Proteomes" id="UP000580250">
    <property type="component" value="Unassembled WGS sequence"/>
</dbReference>
<keyword evidence="1" id="KW-0812">Transmembrane</keyword>
<comment type="caution">
    <text evidence="2">The sequence shown here is derived from an EMBL/GenBank/DDBJ whole genome shotgun (WGS) entry which is preliminary data.</text>
</comment>
<evidence type="ECO:0000313" key="3">
    <source>
        <dbReference type="Proteomes" id="UP000580250"/>
    </source>
</evidence>
<dbReference type="EMBL" id="CAJEWN010001121">
    <property type="protein sequence ID" value="CAD2194522.1"/>
    <property type="molecule type" value="Genomic_DNA"/>
</dbReference>
<keyword evidence="1" id="KW-1133">Transmembrane helix</keyword>
<gene>
    <name evidence="2" type="ORF">MENT_LOCUS47547</name>
</gene>
<organism evidence="2 3">
    <name type="scientific">Meloidogyne enterolobii</name>
    <name type="common">Root-knot nematode worm</name>
    <name type="synonym">Meloidogyne mayaguensis</name>
    <dbReference type="NCBI Taxonomy" id="390850"/>
    <lineage>
        <taxon>Eukaryota</taxon>
        <taxon>Metazoa</taxon>
        <taxon>Ecdysozoa</taxon>
        <taxon>Nematoda</taxon>
        <taxon>Chromadorea</taxon>
        <taxon>Rhabditida</taxon>
        <taxon>Tylenchina</taxon>
        <taxon>Tylenchomorpha</taxon>
        <taxon>Tylenchoidea</taxon>
        <taxon>Meloidogynidae</taxon>
        <taxon>Meloidogyninae</taxon>
        <taxon>Meloidogyne</taxon>
    </lineage>
</organism>
<evidence type="ECO:0000256" key="1">
    <source>
        <dbReference type="SAM" id="Phobius"/>
    </source>
</evidence>
<evidence type="ECO:0000313" key="2">
    <source>
        <dbReference type="EMBL" id="CAD2194522.1"/>
    </source>
</evidence>
<feature type="transmembrane region" description="Helical" evidence="1">
    <location>
        <begin position="6"/>
        <end position="24"/>
    </location>
</feature>
<name>A0A6V7X5S4_MELEN</name>
<sequence>MRLNGGKIIITSVLLVIIFEFDVVSCVRRRIRQRVQAPAYAGFVDQYRDIEGQLNNLRHGFHLNELIQLAQQAQNLYEFARHPEIIPNYNQVNINLCLKGKLQKNCCILFLCLFFL</sequence>
<dbReference type="AlphaFoldDB" id="A0A6V7X5S4"/>
<accession>A0A6V7X5S4</accession>